<keyword evidence="2" id="KW-0238">DNA-binding</keyword>
<feature type="domain" description="HTH gntR-type" evidence="4">
    <location>
        <begin position="30"/>
        <end position="100"/>
    </location>
</feature>
<dbReference type="Pfam" id="PF00392">
    <property type="entry name" value="GntR"/>
    <property type="match status" value="1"/>
</dbReference>
<dbReference type="Pfam" id="PF07729">
    <property type="entry name" value="FCD"/>
    <property type="match status" value="1"/>
</dbReference>
<dbReference type="CDD" id="cd07377">
    <property type="entry name" value="WHTH_GntR"/>
    <property type="match status" value="1"/>
</dbReference>
<evidence type="ECO:0000313" key="5">
    <source>
        <dbReference type="EMBL" id="GLS13780.1"/>
    </source>
</evidence>
<dbReference type="SMART" id="SM00895">
    <property type="entry name" value="FCD"/>
    <property type="match status" value="1"/>
</dbReference>
<protein>
    <recommendedName>
        <fullName evidence="4">HTH gntR-type domain-containing protein</fullName>
    </recommendedName>
</protein>
<dbReference type="InterPro" id="IPR036390">
    <property type="entry name" value="WH_DNA-bd_sf"/>
</dbReference>
<proteinExistence type="predicted"/>
<dbReference type="PRINTS" id="PR00035">
    <property type="entry name" value="HTHGNTR"/>
</dbReference>
<comment type="caution">
    <text evidence="5">The sequence shown here is derived from an EMBL/GenBank/DDBJ whole genome shotgun (WGS) entry which is preliminary data.</text>
</comment>
<dbReference type="PANTHER" id="PTHR43537:SF5">
    <property type="entry name" value="UXU OPERON TRANSCRIPTIONAL REGULATOR"/>
    <property type="match status" value="1"/>
</dbReference>
<dbReference type="InterPro" id="IPR008920">
    <property type="entry name" value="TF_FadR/GntR_C"/>
</dbReference>
<keyword evidence="6" id="KW-1185">Reference proteome</keyword>
<evidence type="ECO:0000256" key="2">
    <source>
        <dbReference type="ARBA" id="ARBA00023125"/>
    </source>
</evidence>
<keyword evidence="1" id="KW-0805">Transcription regulation</keyword>
<dbReference type="EMBL" id="BSPB01000006">
    <property type="protein sequence ID" value="GLS13780.1"/>
    <property type="molecule type" value="Genomic_DNA"/>
</dbReference>
<evidence type="ECO:0000313" key="6">
    <source>
        <dbReference type="Proteomes" id="UP001156903"/>
    </source>
</evidence>
<name>A0ABQ6C4W5_9BURK</name>
<keyword evidence="3" id="KW-0804">Transcription</keyword>
<dbReference type="InterPro" id="IPR011711">
    <property type="entry name" value="GntR_C"/>
</dbReference>
<sequence>MPYCSAIFSTQTQSPSVDANVLDFQPIQPVRTFEAVEQRIREQIASGRLRPGDKLPSERELAEQLRVGRNTVREALRSLENAGVLSLTRGVKGGAFIREGSNLRITQAVTDLVALGSVSLDDLTELRIHLLDAVVRLACERATPQQIAELDAVVQSTKDANDAASEGKRLDAALEFYRVLAAATQNRAFAMMVASIGETVVRLLGTISYPPEKLFQARCRFMVHFQARDADAACKELNALLVALRDHAKRVSRKPRRQAV</sequence>
<accession>A0ABQ6C4W5</accession>
<organism evidence="5 6">
    <name type="scientific">Hydrogenophaga electricum</name>
    <dbReference type="NCBI Taxonomy" id="1230953"/>
    <lineage>
        <taxon>Bacteria</taxon>
        <taxon>Pseudomonadati</taxon>
        <taxon>Pseudomonadota</taxon>
        <taxon>Betaproteobacteria</taxon>
        <taxon>Burkholderiales</taxon>
        <taxon>Comamonadaceae</taxon>
        <taxon>Hydrogenophaga</taxon>
    </lineage>
</organism>
<dbReference type="SUPFAM" id="SSF48008">
    <property type="entry name" value="GntR ligand-binding domain-like"/>
    <property type="match status" value="1"/>
</dbReference>
<dbReference type="PROSITE" id="PS50949">
    <property type="entry name" value="HTH_GNTR"/>
    <property type="match status" value="1"/>
</dbReference>
<evidence type="ECO:0000256" key="1">
    <source>
        <dbReference type="ARBA" id="ARBA00023015"/>
    </source>
</evidence>
<reference evidence="6" key="1">
    <citation type="journal article" date="2019" name="Int. J. Syst. Evol. Microbiol.">
        <title>The Global Catalogue of Microorganisms (GCM) 10K type strain sequencing project: providing services to taxonomists for standard genome sequencing and annotation.</title>
        <authorList>
            <consortium name="The Broad Institute Genomics Platform"/>
            <consortium name="The Broad Institute Genome Sequencing Center for Infectious Disease"/>
            <person name="Wu L."/>
            <person name="Ma J."/>
        </authorList>
    </citation>
    <scope>NUCLEOTIDE SEQUENCE [LARGE SCALE GENOMIC DNA]</scope>
    <source>
        <strain evidence="6">NBRC 109341</strain>
    </source>
</reference>
<dbReference type="Gene3D" id="1.20.120.530">
    <property type="entry name" value="GntR ligand-binding domain-like"/>
    <property type="match status" value="1"/>
</dbReference>
<dbReference type="SMART" id="SM00345">
    <property type="entry name" value="HTH_GNTR"/>
    <property type="match status" value="1"/>
</dbReference>
<evidence type="ECO:0000256" key="3">
    <source>
        <dbReference type="ARBA" id="ARBA00023163"/>
    </source>
</evidence>
<dbReference type="Proteomes" id="UP001156903">
    <property type="component" value="Unassembled WGS sequence"/>
</dbReference>
<dbReference type="InterPro" id="IPR036388">
    <property type="entry name" value="WH-like_DNA-bd_sf"/>
</dbReference>
<dbReference type="PANTHER" id="PTHR43537">
    <property type="entry name" value="TRANSCRIPTIONAL REGULATOR, GNTR FAMILY"/>
    <property type="match status" value="1"/>
</dbReference>
<evidence type="ECO:0000259" key="4">
    <source>
        <dbReference type="PROSITE" id="PS50949"/>
    </source>
</evidence>
<dbReference type="Gene3D" id="1.10.10.10">
    <property type="entry name" value="Winged helix-like DNA-binding domain superfamily/Winged helix DNA-binding domain"/>
    <property type="match status" value="1"/>
</dbReference>
<dbReference type="InterPro" id="IPR000524">
    <property type="entry name" value="Tscrpt_reg_HTH_GntR"/>
</dbReference>
<gene>
    <name evidence="5" type="ORF">GCM10007935_12100</name>
</gene>
<dbReference type="SUPFAM" id="SSF46785">
    <property type="entry name" value="Winged helix' DNA-binding domain"/>
    <property type="match status" value="1"/>
</dbReference>